<dbReference type="Pfam" id="PF01061">
    <property type="entry name" value="ABC2_membrane"/>
    <property type="match status" value="1"/>
</dbReference>
<dbReference type="InterPro" id="IPR017871">
    <property type="entry name" value="ABC_transporter-like_CS"/>
</dbReference>
<feature type="transmembrane region" description="Helical" evidence="8">
    <location>
        <begin position="531"/>
        <end position="550"/>
    </location>
</feature>
<dbReference type="OrthoDB" id="66620at2759"/>
<evidence type="ECO:0000256" key="2">
    <source>
        <dbReference type="ARBA" id="ARBA00022448"/>
    </source>
</evidence>
<dbReference type="PROSITE" id="PS00211">
    <property type="entry name" value="ABC_TRANSPORTER_1"/>
    <property type="match status" value="1"/>
</dbReference>
<keyword evidence="2" id="KW-0813">Transport</keyword>
<feature type="transmembrane region" description="Helical" evidence="8">
    <location>
        <begin position="462"/>
        <end position="489"/>
    </location>
</feature>
<feature type="transmembrane region" description="Helical" evidence="8">
    <location>
        <begin position="415"/>
        <end position="441"/>
    </location>
</feature>
<gene>
    <name evidence="10" type="ORF">NSK_006591</name>
</gene>
<dbReference type="GO" id="GO:0016887">
    <property type="term" value="F:ATP hydrolysis activity"/>
    <property type="evidence" value="ECO:0007669"/>
    <property type="project" value="InterPro"/>
</dbReference>
<reference evidence="10 11" key="1">
    <citation type="submission" date="2019-01" db="EMBL/GenBank/DDBJ databases">
        <title>Nuclear Genome Assembly of the Microalgal Biofuel strain Nannochloropsis salina CCMP1776.</title>
        <authorList>
            <person name="Hovde B."/>
        </authorList>
    </citation>
    <scope>NUCLEOTIDE SEQUENCE [LARGE SCALE GENOMIC DNA]</scope>
    <source>
        <strain evidence="10 11">CCMP1776</strain>
    </source>
</reference>
<dbReference type="Proteomes" id="UP000355283">
    <property type="component" value="Unassembled WGS sequence"/>
</dbReference>
<comment type="subcellular location">
    <subcellularLocation>
        <location evidence="1">Membrane</location>
        <topology evidence="1">Multi-pass membrane protein</topology>
    </subcellularLocation>
</comment>
<keyword evidence="4" id="KW-0547">Nucleotide-binding</keyword>
<evidence type="ECO:0000256" key="6">
    <source>
        <dbReference type="ARBA" id="ARBA00022989"/>
    </source>
</evidence>
<feature type="transmembrane region" description="Helical" evidence="8">
    <location>
        <begin position="382"/>
        <end position="403"/>
    </location>
</feature>
<dbReference type="PANTHER" id="PTHR48041:SF41">
    <property type="entry name" value="ABC TRANSPORTER G FAMILY"/>
    <property type="match status" value="1"/>
</dbReference>
<evidence type="ECO:0000256" key="1">
    <source>
        <dbReference type="ARBA" id="ARBA00004141"/>
    </source>
</evidence>
<dbReference type="PROSITE" id="PS50893">
    <property type="entry name" value="ABC_TRANSPORTER_2"/>
    <property type="match status" value="1"/>
</dbReference>
<evidence type="ECO:0000256" key="8">
    <source>
        <dbReference type="SAM" id="Phobius"/>
    </source>
</evidence>
<dbReference type="SMART" id="SM00382">
    <property type="entry name" value="AAA"/>
    <property type="match status" value="1"/>
</dbReference>
<organism evidence="10 11">
    <name type="scientific">Nannochloropsis salina CCMP1776</name>
    <dbReference type="NCBI Taxonomy" id="1027361"/>
    <lineage>
        <taxon>Eukaryota</taxon>
        <taxon>Sar</taxon>
        <taxon>Stramenopiles</taxon>
        <taxon>Ochrophyta</taxon>
        <taxon>Eustigmatophyceae</taxon>
        <taxon>Eustigmatales</taxon>
        <taxon>Monodopsidaceae</taxon>
        <taxon>Microchloropsis</taxon>
        <taxon>Microchloropsis salina</taxon>
    </lineage>
</organism>
<dbReference type="Pfam" id="PF19055">
    <property type="entry name" value="ABC2_membrane_7"/>
    <property type="match status" value="1"/>
</dbReference>
<keyword evidence="11" id="KW-1185">Reference proteome</keyword>
<dbReference type="InterPro" id="IPR050352">
    <property type="entry name" value="ABCG_transporters"/>
</dbReference>
<evidence type="ECO:0000313" key="11">
    <source>
        <dbReference type="Proteomes" id="UP000355283"/>
    </source>
</evidence>
<dbReference type="InterPro" id="IPR013525">
    <property type="entry name" value="ABC2_TM"/>
</dbReference>
<evidence type="ECO:0000259" key="9">
    <source>
        <dbReference type="PROSITE" id="PS50893"/>
    </source>
</evidence>
<dbReference type="InterPro" id="IPR027417">
    <property type="entry name" value="P-loop_NTPase"/>
</dbReference>
<sequence>MEQKEDCNDWEQPLLKKETDVAAEMAGQQLALKPIKPVGLSWRGVSLSIPLKGKKNKGKTKEILHQVSGTAPAGRVTAIMGPTGSGKSSLLNALAGRVAFIKGATLEGELSVNGVPVESGVVRRLCAYVVQDDVLYSFLTVQETLTLATHFYLPSALSEQEKATYVRDVINALGLAKARNTIIGDGQVRGVSGGERKRVSVGVELISNPSLLFLDEPTSGLDSFQAQSVMSAMGSLAQSGRTVVAAIHQPRSSIFDLLDMLVLVSEGRIIYAGKAQDAVSFFASQGWCCPPQFCPSDFFLDVISMDYRSPDLEATTRSRIESLHTAWQTQQRKRGVEEEGGLGEGMGASPDAGVDRGYQSSWPMQFWMVFLRGLKQNKRNKFALAVKILSNVFFALVLGAIYSKREGNPPGQTSIQNFIGALFFVAINQAFGNLQGVIQVFPMEKYIVQKERAAKAYHLSSYYLAKLVSELPFTLLGPFIFACIAYWMVGLEPSLSAFLIFTGFCLLEAICAVALGLVVSALSRDVPTATALAPPVTIVFLLFSGVFINVKSLPTGAQWCPYMSFIKWSFNAFAVNQFKGMTFACPDPEGKGCMSTGEQVLALYSMDEYGLWQCALALVGITLIFAGLGYAVLRVTSQKYLKMIPPSNPPMPTLLSAEGPHSV</sequence>
<dbReference type="InterPro" id="IPR003439">
    <property type="entry name" value="ABC_transporter-like_ATP-bd"/>
</dbReference>
<feature type="transmembrane region" description="Helical" evidence="8">
    <location>
        <begin position="610"/>
        <end position="633"/>
    </location>
</feature>
<evidence type="ECO:0000256" key="7">
    <source>
        <dbReference type="ARBA" id="ARBA00023136"/>
    </source>
</evidence>
<dbReference type="InterPro" id="IPR003593">
    <property type="entry name" value="AAA+_ATPase"/>
</dbReference>
<dbReference type="Gene3D" id="3.40.50.300">
    <property type="entry name" value="P-loop containing nucleotide triphosphate hydrolases"/>
    <property type="match status" value="1"/>
</dbReference>
<keyword evidence="5" id="KW-0067">ATP-binding</keyword>
<keyword evidence="7 8" id="KW-0472">Membrane</keyword>
<comment type="caution">
    <text evidence="10">The sequence shown here is derived from an EMBL/GenBank/DDBJ whole genome shotgun (WGS) entry which is preliminary data.</text>
</comment>
<dbReference type="SUPFAM" id="SSF52540">
    <property type="entry name" value="P-loop containing nucleoside triphosphate hydrolases"/>
    <property type="match status" value="1"/>
</dbReference>
<dbReference type="GO" id="GO:0005524">
    <property type="term" value="F:ATP binding"/>
    <property type="evidence" value="ECO:0007669"/>
    <property type="project" value="UniProtKB-KW"/>
</dbReference>
<dbReference type="GO" id="GO:0140359">
    <property type="term" value="F:ABC-type transporter activity"/>
    <property type="evidence" value="ECO:0007669"/>
    <property type="project" value="InterPro"/>
</dbReference>
<protein>
    <recommendedName>
        <fullName evidence="9">ABC transporter domain-containing protein</fullName>
    </recommendedName>
</protein>
<proteinExistence type="predicted"/>
<dbReference type="PANTHER" id="PTHR48041">
    <property type="entry name" value="ABC TRANSPORTER G FAMILY MEMBER 28"/>
    <property type="match status" value="1"/>
</dbReference>
<evidence type="ECO:0000256" key="4">
    <source>
        <dbReference type="ARBA" id="ARBA00022741"/>
    </source>
</evidence>
<keyword evidence="6 8" id="KW-1133">Transmembrane helix</keyword>
<keyword evidence="3 8" id="KW-0812">Transmembrane</keyword>
<name>A0A4D9CWL6_9STRA</name>
<evidence type="ECO:0000256" key="3">
    <source>
        <dbReference type="ARBA" id="ARBA00022692"/>
    </source>
</evidence>
<feature type="domain" description="ABC transporter" evidence="9">
    <location>
        <begin position="49"/>
        <end position="291"/>
    </location>
</feature>
<dbReference type="AlphaFoldDB" id="A0A4D9CWL6"/>
<dbReference type="CDD" id="cd03213">
    <property type="entry name" value="ABCG_EPDR"/>
    <property type="match status" value="1"/>
</dbReference>
<dbReference type="Pfam" id="PF00005">
    <property type="entry name" value="ABC_tran"/>
    <property type="match status" value="1"/>
</dbReference>
<dbReference type="EMBL" id="SDOX01000121">
    <property type="protein sequence ID" value="TFJ81923.1"/>
    <property type="molecule type" value="Genomic_DNA"/>
</dbReference>
<evidence type="ECO:0000313" key="10">
    <source>
        <dbReference type="EMBL" id="TFJ81923.1"/>
    </source>
</evidence>
<dbReference type="GO" id="GO:0016020">
    <property type="term" value="C:membrane"/>
    <property type="evidence" value="ECO:0007669"/>
    <property type="project" value="UniProtKB-SubCell"/>
</dbReference>
<accession>A0A4D9CWL6</accession>
<dbReference type="InterPro" id="IPR043926">
    <property type="entry name" value="ABCG_dom"/>
</dbReference>
<evidence type="ECO:0000256" key="5">
    <source>
        <dbReference type="ARBA" id="ARBA00022840"/>
    </source>
</evidence>
<feature type="transmembrane region" description="Helical" evidence="8">
    <location>
        <begin position="495"/>
        <end position="519"/>
    </location>
</feature>